<organism evidence="1 2">
    <name type="scientific">Blastomyces silverae</name>
    <dbReference type="NCBI Taxonomy" id="2060906"/>
    <lineage>
        <taxon>Eukaryota</taxon>
        <taxon>Fungi</taxon>
        <taxon>Dikarya</taxon>
        <taxon>Ascomycota</taxon>
        <taxon>Pezizomycotina</taxon>
        <taxon>Eurotiomycetes</taxon>
        <taxon>Eurotiomycetidae</taxon>
        <taxon>Onygenales</taxon>
        <taxon>Ajellomycetaceae</taxon>
        <taxon>Blastomyces</taxon>
    </lineage>
</organism>
<accession>A0A0H1BNJ2</accession>
<dbReference type="Proteomes" id="UP000053573">
    <property type="component" value="Unassembled WGS sequence"/>
</dbReference>
<evidence type="ECO:0000313" key="2">
    <source>
        <dbReference type="Proteomes" id="UP000053573"/>
    </source>
</evidence>
<comment type="caution">
    <text evidence="1">The sequence shown here is derived from an EMBL/GenBank/DDBJ whole genome shotgun (WGS) entry which is preliminary data.</text>
</comment>
<evidence type="ECO:0000313" key="1">
    <source>
        <dbReference type="EMBL" id="KLJ12895.1"/>
    </source>
</evidence>
<keyword evidence="2" id="KW-1185">Reference proteome</keyword>
<name>A0A0H1BNJ2_9EURO</name>
<gene>
    <name evidence="1" type="ORF">EMPG_12121</name>
</gene>
<sequence>MGKVNVWKAKLSGVSLEKICIIYQAMQAEMALYMGKTHHENATMDMQRFWKERNLWLYNYMWSAIAPQAKAHFTIPKESKLSAYALWTVIEDNLTTILLFVHTRCSYPPSNRPPQVIEVIEDDSEEIPQEDQEKVCQALAQQAEGSPNVSRVDVCMISTTGVDLADEVKERLHKDLPHDLALGKVFRKASGMDQYHSFTVRDGL</sequence>
<dbReference type="EMBL" id="LDEV01000625">
    <property type="protein sequence ID" value="KLJ12895.1"/>
    <property type="molecule type" value="Genomic_DNA"/>
</dbReference>
<proteinExistence type="predicted"/>
<protein>
    <submittedName>
        <fullName evidence="1">Uncharacterized protein</fullName>
    </submittedName>
</protein>
<reference evidence="2" key="1">
    <citation type="journal article" date="2015" name="PLoS Genet.">
        <title>The dynamic genome and transcriptome of the human fungal pathogen Blastomyces and close relative Emmonsia.</title>
        <authorList>
            <person name="Munoz J.F."/>
            <person name="Gauthier G.M."/>
            <person name="Desjardins C.A."/>
            <person name="Gallo J.E."/>
            <person name="Holder J."/>
            <person name="Sullivan T.D."/>
            <person name="Marty A.J."/>
            <person name="Carmen J.C."/>
            <person name="Chen Z."/>
            <person name="Ding L."/>
            <person name="Gujja S."/>
            <person name="Magrini V."/>
            <person name="Misas E."/>
            <person name="Mitreva M."/>
            <person name="Priest M."/>
            <person name="Saif S."/>
            <person name="Whiston E.A."/>
            <person name="Young S."/>
            <person name="Zeng Q."/>
            <person name="Goldman W.E."/>
            <person name="Mardis E.R."/>
            <person name="Taylor J.W."/>
            <person name="McEwen J.G."/>
            <person name="Clay O.K."/>
            <person name="Klein B.S."/>
            <person name="Cuomo C.A."/>
        </authorList>
    </citation>
    <scope>NUCLEOTIDE SEQUENCE [LARGE SCALE GENOMIC DNA]</scope>
    <source>
        <strain evidence="2">UAMH 139</strain>
    </source>
</reference>
<dbReference type="STRING" id="2060906.A0A0H1BNJ2"/>
<dbReference type="AlphaFoldDB" id="A0A0H1BNJ2"/>